<dbReference type="Gene3D" id="1.10.10.10">
    <property type="entry name" value="Winged helix-like DNA-binding domain superfamily/Winged helix DNA-binding domain"/>
    <property type="match status" value="1"/>
</dbReference>
<dbReference type="Pfam" id="PF01047">
    <property type="entry name" value="MarR"/>
    <property type="match status" value="1"/>
</dbReference>
<dbReference type="InterPro" id="IPR000835">
    <property type="entry name" value="HTH_MarR-typ"/>
</dbReference>
<dbReference type="PANTHER" id="PTHR33164">
    <property type="entry name" value="TRANSCRIPTIONAL REGULATOR, MARR FAMILY"/>
    <property type="match status" value="1"/>
</dbReference>
<proteinExistence type="predicted"/>
<dbReference type="EMBL" id="UOEB01000088">
    <property type="protein sequence ID" value="VAV83543.1"/>
    <property type="molecule type" value="Genomic_DNA"/>
</dbReference>
<reference evidence="2" key="1">
    <citation type="submission" date="2018-06" db="EMBL/GenBank/DDBJ databases">
        <authorList>
            <person name="Zhirakovskaya E."/>
        </authorList>
    </citation>
    <scope>NUCLEOTIDE SEQUENCE</scope>
</reference>
<dbReference type="InterPro" id="IPR036388">
    <property type="entry name" value="WH-like_DNA-bd_sf"/>
</dbReference>
<dbReference type="AlphaFoldDB" id="A0A3B0RFX6"/>
<sequence length="145" mass="16691">MGDISKDINSKFPNIKVKALLNLIYSANWISSQQNTFFKPFGISPQQFNILRILRGAGKPLKVQTIKERMLERSPNATRLMDKLCDKDFIDRIACPDDRRVVHIQITNKGLSLLKKIDKNMKADYLENLTEKEASQLSDLLDKIR</sequence>
<feature type="domain" description="HTH marR-type" evidence="1">
    <location>
        <begin position="1"/>
        <end position="145"/>
    </location>
</feature>
<dbReference type="SMART" id="SM00347">
    <property type="entry name" value="HTH_MARR"/>
    <property type="match status" value="1"/>
</dbReference>
<dbReference type="InterPro" id="IPR039422">
    <property type="entry name" value="MarR/SlyA-like"/>
</dbReference>
<dbReference type="PRINTS" id="PR00598">
    <property type="entry name" value="HTHMARR"/>
</dbReference>
<organism evidence="2">
    <name type="scientific">hydrothermal vent metagenome</name>
    <dbReference type="NCBI Taxonomy" id="652676"/>
    <lineage>
        <taxon>unclassified sequences</taxon>
        <taxon>metagenomes</taxon>
        <taxon>ecological metagenomes</taxon>
    </lineage>
</organism>
<gene>
    <name evidence="2" type="ORF">MNBD_BACTEROID02-67</name>
</gene>
<evidence type="ECO:0000313" key="2">
    <source>
        <dbReference type="EMBL" id="VAV83543.1"/>
    </source>
</evidence>
<dbReference type="GO" id="GO:0006950">
    <property type="term" value="P:response to stress"/>
    <property type="evidence" value="ECO:0007669"/>
    <property type="project" value="TreeGrafter"/>
</dbReference>
<dbReference type="InterPro" id="IPR036390">
    <property type="entry name" value="WH_DNA-bd_sf"/>
</dbReference>
<accession>A0A3B0RFX6</accession>
<dbReference type="GO" id="GO:0003700">
    <property type="term" value="F:DNA-binding transcription factor activity"/>
    <property type="evidence" value="ECO:0007669"/>
    <property type="project" value="InterPro"/>
</dbReference>
<dbReference type="PANTHER" id="PTHR33164:SF43">
    <property type="entry name" value="HTH-TYPE TRANSCRIPTIONAL REPRESSOR YETL"/>
    <property type="match status" value="1"/>
</dbReference>
<name>A0A3B0RFX6_9ZZZZ</name>
<dbReference type="SUPFAM" id="SSF46785">
    <property type="entry name" value="Winged helix' DNA-binding domain"/>
    <property type="match status" value="1"/>
</dbReference>
<protein>
    <submittedName>
        <fullName evidence="2">Transcriptional regulator, MarR family</fullName>
    </submittedName>
</protein>
<dbReference type="PROSITE" id="PS50995">
    <property type="entry name" value="HTH_MARR_2"/>
    <property type="match status" value="1"/>
</dbReference>
<evidence type="ECO:0000259" key="1">
    <source>
        <dbReference type="PROSITE" id="PS50995"/>
    </source>
</evidence>